<gene>
    <name evidence="5" type="ORF">UC8_00540</name>
</gene>
<dbReference type="InterPro" id="IPR011519">
    <property type="entry name" value="UnbV_ASPIC"/>
</dbReference>
<evidence type="ECO:0000313" key="6">
    <source>
        <dbReference type="Proteomes" id="UP000325286"/>
    </source>
</evidence>
<feature type="region of interest" description="Disordered" evidence="2">
    <location>
        <begin position="168"/>
        <end position="188"/>
    </location>
</feature>
<evidence type="ECO:0000313" key="5">
    <source>
        <dbReference type="EMBL" id="QEG38101.1"/>
    </source>
</evidence>
<dbReference type="AlphaFoldDB" id="A0A5B9QVQ3"/>
<evidence type="ECO:0000259" key="4">
    <source>
        <dbReference type="Pfam" id="PF07593"/>
    </source>
</evidence>
<name>A0A5B9QVQ3_9BACT</name>
<dbReference type="InterPro" id="IPR013517">
    <property type="entry name" value="FG-GAP"/>
</dbReference>
<proteinExistence type="predicted"/>
<feature type="signal peptide" evidence="3">
    <location>
        <begin position="1"/>
        <end position="22"/>
    </location>
</feature>
<dbReference type="RefSeq" id="WP_084427033.1">
    <property type="nucleotide sequence ID" value="NZ_CP042914.1"/>
</dbReference>
<feature type="chain" id="PRO_5022827057" evidence="3">
    <location>
        <begin position="23"/>
        <end position="672"/>
    </location>
</feature>
<organism evidence="5 6">
    <name type="scientific">Roseimaritima ulvae</name>
    <dbReference type="NCBI Taxonomy" id="980254"/>
    <lineage>
        <taxon>Bacteria</taxon>
        <taxon>Pseudomonadati</taxon>
        <taxon>Planctomycetota</taxon>
        <taxon>Planctomycetia</taxon>
        <taxon>Pirellulales</taxon>
        <taxon>Pirellulaceae</taxon>
        <taxon>Roseimaritima</taxon>
    </lineage>
</organism>
<dbReference type="Proteomes" id="UP000325286">
    <property type="component" value="Chromosome"/>
</dbReference>
<keyword evidence="1 3" id="KW-0732">Signal</keyword>
<dbReference type="Pfam" id="PF07593">
    <property type="entry name" value="UnbV_ASPIC"/>
    <property type="match status" value="1"/>
</dbReference>
<dbReference type="OrthoDB" id="5287961at2"/>
<reference evidence="5 6" key="1">
    <citation type="submission" date="2019-08" db="EMBL/GenBank/DDBJ databases">
        <title>Deep-cultivation of Planctomycetes and their phenomic and genomic characterization uncovers novel biology.</title>
        <authorList>
            <person name="Wiegand S."/>
            <person name="Jogler M."/>
            <person name="Boedeker C."/>
            <person name="Pinto D."/>
            <person name="Vollmers J."/>
            <person name="Rivas-Marin E."/>
            <person name="Kohn T."/>
            <person name="Peeters S.H."/>
            <person name="Heuer A."/>
            <person name="Rast P."/>
            <person name="Oberbeckmann S."/>
            <person name="Bunk B."/>
            <person name="Jeske O."/>
            <person name="Meyerdierks A."/>
            <person name="Storesund J.E."/>
            <person name="Kallscheuer N."/>
            <person name="Luecker S."/>
            <person name="Lage O.M."/>
            <person name="Pohl T."/>
            <person name="Merkel B.J."/>
            <person name="Hornburger P."/>
            <person name="Mueller R.-W."/>
            <person name="Bruemmer F."/>
            <person name="Labrenz M."/>
            <person name="Spormann A.M."/>
            <person name="Op den Camp H."/>
            <person name="Overmann J."/>
            <person name="Amann R."/>
            <person name="Jetten M.S.M."/>
            <person name="Mascher T."/>
            <person name="Medema M.H."/>
            <person name="Devos D.P."/>
            <person name="Kaster A.-K."/>
            <person name="Ovreas L."/>
            <person name="Rohde M."/>
            <person name="Galperin M.Y."/>
            <person name="Jogler C."/>
        </authorList>
    </citation>
    <scope>NUCLEOTIDE SEQUENCE [LARGE SCALE GENOMIC DNA]</scope>
    <source>
        <strain evidence="5 6">UC8</strain>
    </source>
</reference>
<evidence type="ECO:0000256" key="1">
    <source>
        <dbReference type="ARBA" id="ARBA00022729"/>
    </source>
</evidence>
<evidence type="ECO:0000256" key="2">
    <source>
        <dbReference type="SAM" id="MobiDB-lite"/>
    </source>
</evidence>
<evidence type="ECO:0000256" key="3">
    <source>
        <dbReference type="SAM" id="SignalP"/>
    </source>
</evidence>
<dbReference type="PANTHER" id="PTHR16026:SF0">
    <property type="entry name" value="CARTILAGE ACIDIC PROTEIN 1"/>
    <property type="match status" value="1"/>
</dbReference>
<dbReference type="KEGG" id="rul:UC8_00540"/>
<dbReference type="EMBL" id="CP042914">
    <property type="protein sequence ID" value="QEG38101.1"/>
    <property type="molecule type" value="Genomic_DNA"/>
</dbReference>
<dbReference type="PANTHER" id="PTHR16026">
    <property type="entry name" value="CARTILAGE ACIDIC PROTEIN 1"/>
    <property type="match status" value="1"/>
</dbReference>
<dbReference type="InterPro" id="IPR028994">
    <property type="entry name" value="Integrin_alpha_N"/>
</dbReference>
<feature type="compositionally biased region" description="Polar residues" evidence="2">
    <location>
        <begin position="172"/>
        <end position="185"/>
    </location>
</feature>
<protein>
    <submittedName>
        <fullName evidence="5">ASPIC and UnbV</fullName>
    </submittedName>
</protein>
<accession>A0A5B9QVQ3</accession>
<keyword evidence="6" id="KW-1185">Reference proteome</keyword>
<feature type="region of interest" description="Disordered" evidence="2">
    <location>
        <begin position="29"/>
        <end position="61"/>
    </location>
</feature>
<dbReference type="InterPro" id="IPR027039">
    <property type="entry name" value="Crtac1"/>
</dbReference>
<feature type="domain" description="ASPIC/UnbV" evidence="4">
    <location>
        <begin position="579"/>
        <end position="644"/>
    </location>
</feature>
<dbReference type="Gene3D" id="2.130.10.130">
    <property type="entry name" value="Integrin alpha, N-terminal"/>
    <property type="match status" value="2"/>
</dbReference>
<sequence precursor="true">MPPTDSLARLLLCIIASACLTACSDSTDAPQSLAAPGVSEGSPGSDTNGPTDPAAVLPRTPPAPVATAPVATVPVVTAPVATGETAVDDAPTATAAERAQQTLPQTSIRITDVTAASGIDFRHTDGAFGQAYIVEGMASGIVTFDYDQDGWIDIYFLNGAPLEQDAVDQDAAEQNTASDPAQAPSNRLYRNLGDGQFADVTQSAGVGDTGFALGGTAADYDGDGDLDLYVTNFGANVLYRNDGNGRFTDVTAAAGVAGIPLGASGRDGRVGAGCSFFDMDNDGDLDLYVAKYVNFTYDNFVPVEIRGHRFQAGPQYYDAIPDILYENKGDGSFADVTTASGIGAVSGPGMATLAWDYDQDGDQDVFVCNDGEPNYLFVNDGSGHFSEQAVLAGLAYDFNGKANASMGVDLADYDGDGLLDLFVTDYQAEMPVLYRNIGSGLFEDRTTSAKIDNALFAHVHWGTSFVDFDNDGDKDLFIACGHFDPIELIDDRTAKRVRNYLLMNQGDGSFVDVSLAVGDGLQVVASSRGAAFEDFDNDGDIDVVVTNSADAPTLLRNDSVTDHHWLEVKLKTDTNNPDAVGATVTVSAAGKVQKAVMLSGRGYQSYFGSRLHFGLGAATAIDFVDVVWPDATEERFEVEGVDQLIELRKGSSTATATPISISPPAVESGVDD</sequence>
<dbReference type="SUPFAM" id="SSF69318">
    <property type="entry name" value="Integrin alpha N-terminal domain"/>
    <property type="match status" value="1"/>
</dbReference>
<dbReference type="Pfam" id="PF13517">
    <property type="entry name" value="FG-GAP_3"/>
    <property type="match status" value="2"/>
</dbReference>